<organism evidence="1 2">
    <name type="scientific">Acetobacterium wieringae</name>
    <dbReference type="NCBI Taxonomy" id="52694"/>
    <lineage>
        <taxon>Bacteria</taxon>
        <taxon>Bacillati</taxon>
        <taxon>Bacillota</taxon>
        <taxon>Clostridia</taxon>
        <taxon>Eubacteriales</taxon>
        <taxon>Eubacteriaceae</taxon>
        <taxon>Acetobacterium</taxon>
    </lineage>
</organism>
<dbReference type="Proteomes" id="UP000322619">
    <property type="component" value="Unassembled WGS sequence"/>
</dbReference>
<dbReference type="EMBL" id="VSLA01000007">
    <property type="protein sequence ID" value="TYC87108.1"/>
    <property type="molecule type" value="Genomic_DNA"/>
</dbReference>
<comment type="caution">
    <text evidence="1">The sequence shown here is derived from an EMBL/GenBank/DDBJ whole genome shotgun (WGS) entry which is preliminary data.</text>
</comment>
<evidence type="ECO:0000313" key="2">
    <source>
        <dbReference type="Proteomes" id="UP000322619"/>
    </source>
</evidence>
<proteinExistence type="predicted"/>
<dbReference type="Pfam" id="PF07538">
    <property type="entry name" value="ChW"/>
    <property type="match status" value="3"/>
</dbReference>
<dbReference type="InterPro" id="IPR006637">
    <property type="entry name" value="ChW"/>
</dbReference>
<dbReference type="AlphaFoldDB" id="A0A5D0WTM5"/>
<gene>
    <name evidence="1" type="ORF">FXB42_05450</name>
</gene>
<dbReference type="SMART" id="SM00728">
    <property type="entry name" value="ChW"/>
    <property type="match status" value="3"/>
</dbReference>
<protein>
    <submittedName>
        <fullName evidence="1">Ig domain-containing protein</fullName>
    </submittedName>
</protein>
<reference evidence="1 2" key="1">
    <citation type="submission" date="2019-08" db="EMBL/GenBank/DDBJ databases">
        <title>Isolation and enrichment of carboxydotrophic bacteria from anaerobic sludge for the production of bio-based chemicals from syngas.</title>
        <authorList>
            <person name="Antares A.L."/>
            <person name="Moreira J."/>
            <person name="Diender M."/>
            <person name="Parshina S.N."/>
            <person name="Stams A.J.M."/>
            <person name="Alves M."/>
            <person name="Alves J.I."/>
            <person name="Sousa D.Z."/>
        </authorList>
    </citation>
    <scope>NUCLEOTIDE SEQUENCE [LARGE SCALE GENOMIC DNA]</scope>
    <source>
        <strain evidence="1 2">JM</strain>
    </source>
</reference>
<name>A0A5D0WTM5_9FIRM</name>
<evidence type="ECO:0000313" key="1">
    <source>
        <dbReference type="EMBL" id="TYC87108.1"/>
    </source>
</evidence>
<sequence length="285" mass="31939">MVLPMLYLVPTGVKADATPSVSYCTHVQNVGWQDYSPQGEMSGSEGQGLRLEGIRIALNESGYDLGIEYQTHIQNIGWETDTAKGWTTSNGISGTQGMGYRLEAIQIRLTGADADKFDIYYKVHAQNYGWLDWAKNGEEAGTAGFGYRLEGIIIKILPAGSEAPGNVDYPFVSTNEFLNKIKGNWYSIKNPSTLPGLKITGNPYEECGLLWLGSKYYECRYRIIFVAKDGKSGTFEAYEQNYYKPPSSENSNWQKVPIVISDIYQLNEDNTISRTSKSYKETFRK</sequence>
<dbReference type="RefSeq" id="WP_148637067.1">
    <property type="nucleotide sequence ID" value="NZ_VSLA01000007.1"/>
</dbReference>
<accession>A0A5D0WTM5</accession>